<protein>
    <recommendedName>
        <fullName evidence="4">Transmembrane protein</fullName>
    </recommendedName>
</protein>
<keyword evidence="3" id="KW-1185">Reference proteome</keyword>
<proteinExistence type="predicted"/>
<organism evidence="2 3">
    <name type="scientific">Lactarius akahatsu</name>
    <dbReference type="NCBI Taxonomy" id="416441"/>
    <lineage>
        <taxon>Eukaryota</taxon>
        <taxon>Fungi</taxon>
        <taxon>Dikarya</taxon>
        <taxon>Basidiomycota</taxon>
        <taxon>Agaricomycotina</taxon>
        <taxon>Agaricomycetes</taxon>
        <taxon>Russulales</taxon>
        <taxon>Russulaceae</taxon>
        <taxon>Lactarius</taxon>
    </lineage>
</organism>
<accession>A0AAD4Q8L2</accession>
<feature type="transmembrane region" description="Helical" evidence="1">
    <location>
        <begin position="75"/>
        <end position="103"/>
    </location>
</feature>
<comment type="caution">
    <text evidence="2">The sequence shown here is derived from an EMBL/GenBank/DDBJ whole genome shotgun (WGS) entry which is preliminary data.</text>
</comment>
<evidence type="ECO:0000313" key="2">
    <source>
        <dbReference type="EMBL" id="KAH8980897.1"/>
    </source>
</evidence>
<keyword evidence="1" id="KW-1133">Transmembrane helix</keyword>
<name>A0AAD4Q8L2_9AGAM</name>
<evidence type="ECO:0000313" key="3">
    <source>
        <dbReference type="Proteomes" id="UP001201163"/>
    </source>
</evidence>
<keyword evidence="1" id="KW-0812">Transmembrane</keyword>
<gene>
    <name evidence="2" type="ORF">EDB92DRAFT_223247</name>
</gene>
<dbReference type="AlphaFoldDB" id="A0AAD4Q8L2"/>
<sequence>MVWFFFLLMLANTFFMQFLVTTKPSNEAHTHYEFSSAASVPKDSKFLGFNVTNLYASLIWEHFQNSRREFEEFEWHLRCATLLFFNLLAAIYRLWLFSAWYIFTYASQAFLVKILIPQLSTVWFAVVSVFRNLTPAWVLSIVDVIFSLALEATEVSIELARRANNSNGLVFDEWQNAHVSTSIEETVKIVDVPAQASDATMLYDPLPTAKNSHCHCGSSL</sequence>
<keyword evidence="1" id="KW-0472">Membrane</keyword>
<feature type="transmembrane region" description="Helical" evidence="1">
    <location>
        <begin position="109"/>
        <end position="130"/>
    </location>
</feature>
<evidence type="ECO:0000256" key="1">
    <source>
        <dbReference type="SAM" id="Phobius"/>
    </source>
</evidence>
<dbReference type="EMBL" id="JAKELL010000127">
    <property type="protein sequence ID" value="KAH8980897.1"/>
    <property type="molecule type" value="Genomic_DNA"/>
</dbReference>
<dbReference type="Proteomes" id="UP001201163">
    <property type="component" value="Unassembled WGS sequence"/>
</dbReference>
<evidence type="ECO:0008006" key="4">
    <source>
        <dbReference type="Google" id="ProtNLM"/>
    </source>
</evidence>
<reference evidence="2" key="1">
    <citation type="submission" date="2022-01" db="EMBL/GenBank/DDBJ databases">
        <title>Comparative genomics reveals a dynamic genome evolution in the ectomycorrhizal milk-cap (Lactarius) mushrooms.</title>
        <authorList>
            <consortium name="DOE Joint Genome Institute"/>
            <person name="Lebreton A."/>
            <person name="Tang N."/>
            <person name="Kuo A."/>
            <person name="LaButti K."/>
            <person name="Drula E."/>
            <person name="Barry K."/>
            <person name="Clum A."/>
            <person name="Lipzen A."/>
            <person name="Mousain D."/>
            <person name="Ng V."/>
            <person name="Wang R."/>
            <person name="Wang X."/>
            <person name="Dai Y."/>
            <person name="Henrissat B."/>
            <person name="Grigoriev I.V."/>
            <person name="Guerin-Laguette A."/>
            <person name="Yu F."/>
            <person name="Martin F.M."/>
        </authorList>
    </citation>
    <scope>NUCLEOTIDE SEQUENCE</scope>
    <source>
        <strain evidence="2">QP</strain>
    </source>
</reference>